<evidence type="ECO:0000256" key="1">
    <source>
        <dbReference type="ARBA" id="ARBA00022723"/>
    </source>
</evidence>
<dbReference type="InterPro" id="IPR038492">
    <property type="entry name" value="GBBH-like_N_sf"/>
</dbReference>
<proteinExistence type="predicted"/>
<gene>
    <name evidence="4" type="ORF">M8A51_03865</name>
</gene>
<dbReference type="Gene3D" id="3.30.2020.30">
    <property type="match status" value="1"/>
</dbReference>
<evidence type="ECO:0000313" key="4">
    <source>
        <dbReference type="EMBL" id="MCM5678667.1"/>
    </source>
</evidence>
<dbReference type="InterPro" id="IPR010376">
    <property type="entry name" value="GBBH-like_N"/>
</dbReference>
<evidence type="ECO:0000256" key="2">
    <source>
        <dbReference type="ARBA" id="ARBA00023004"/>
    </source>
</evidence>
<dbReference type="RefSeq" id="WP_251776805.1">
    <property type="nucleotide sequence ID" value="NZ_JAMKFE010000002.1"/>
</dbReference>
<comment type="caution">
    <text evidence="4">The sequence shown here is derived from an EMBL/GenBank/DDBJ whole genome shotgun (WGS) entry which is preliminary data.</text>
</comment>
<evidence type="ECO:0000313" key="5">
    <source>
        <dbReference type="Proteomes" id="UP001165541"/>
    </source>
</evidence>
<accession>A0ABT0YIX1</accession>
<organism evidence="4 5">
    <name type="scientific">Caldimonas mangrovi</name>
    <dbReference type="NCBI Taxonomy" id="2944811"/>
    <lineage>
        <taxon>Bacteria</taxon>
        <taxon>Pseudomonadati</taxon>
        <taxon>Pseudomonadota</taxon>
        <taxon>Betaproteobacteria</taxon>
        <taxon>Burkholderiales</taxon>
        <taxon>Sphaerotilaceae</taxon>
        <taxon>Caldimonas</taxon>
    </lineage>
</organism>
<keyword evidence="5" id="KW-1185">Reference proteome</keyword>
<dbReference type="PANTHER" id="PTHR35303">
    <property type="entry name" value="OS02G0197800 PROTEIN"/>
    <property type="match status" value="1"/>
</dbReference>
<feature type="domain" description="Gamma-butyrobetaine hydroxylase-like N-terminal" evidence="3">
    <location>
        <begin position="11"/>
        <end position="91"/>
    </location>
</feature>
<sequence length="99" mass="10573">MSCAPTHAVWHQASGAVELAWSDGARAVLSGAALRSACRCAGCERVRRSGGRVDAPVAVRVVDLRPMGEGAVQICFSDGHERGVYPWVYLRDLVHEAIA</sequence>
<evidence type="ECO:0000259" key="3">
    <source>
        <dbReference type="Pfam" id="PF06155"/>
    </source>
</evidence>
<dbReference type="EMBL" id="JAMKFE010000002">
    <property type="protein sequence ID" value="MCM5678667.1"/>
    <property type="molecule type" value="Genomic_DNA"/>
</dbReference>
<name>A0ABT0YIX1_9BURK</name>
<protein>
    <submittedName>
        <fullName evidence="4">DUF971 domain-containing protein</fullName>
    </submittedName>
</protein>
<dbReference type="Proteomes" id="UP001165541">
    <property type="component" value="Unassembled WGS sequence"/>
</dbReference>
<keyword evidence="1" id="KW-0479">Metal-binding</keyword>
<reference evidence="4" key="1">
    <citation type="submission" date="2022-05" db="EMBL/GenBank/DDBJ databases">
        <title>Schlegelella sp. nov., isolated from mangrove soil.</title>
        <authorList>
            <person name="Liu Y."/>
            <person name="Ge X."/>
            <person name="Liu W."/>
        </authorList>
    </citation>
    <scope>NUCLEOTIDE SEQUENCE</scope>
    <source>
        <strain evidence="4">S2-27</strain>
    </source>
</reference>
<keyword evidence="2" id="KW-0408">Iron</keyword>
<dbReference type="Pfam" id="PF06155">
    <property type="entry name" value="GBBH-like_N"/>
    <property type="match status" value="1"/>
</dbReference>